<evidence type="ECO:0000313" key="1">
    <source>
        <dbReference type="EMBL" id="VVN31731.1"/>
    </source>
</evidence>
<evidence type="ECO:0000313" key="2">
    <source>
        <dbReference type="Proteomes" id="UP000327167"/>
    </source>
</evidence>
<dbReference type="AlphaFoldDB" id="A0A5E6WUP6"/>
<gene>
    <name evidence="1" type="ORF">PS655_04908</name>
</gene>
<accession>A0A5E6WUP6</accession>
<sequence>MSKFACICGHVINLSQGTSESEYSLVPETTIDAIGGILSTRGLSEEGFYDAINDGASTVYRCSKCGRLHLDEGGGVFSSYVKEESVQR</sequence>
<name>A0A5E6WUP6_PSEFL</name>
<dbReference type="EMBL" id="CABVHJ010000020">
    <property type="protein sequence ID" value="VVN31731.1"/>
    <property type="molecule type" value="Genomic_DNA"/>
</dbReference>
<reference evidence="1 2" key="1">
    <citation type="submission" date="2019-09" db="EMBL/GenBank/DDBJ databases">
        <authorList>
            <person name="Chandra G."/>
            <person name="Truman W A."/>
        </authorList>
    </citation>
    <scope>NUCLEOTIDE SEQUENCE [LARGE SCALE GENOMIC DNA]</scope>
    <source>
        <strain evidence="1">PS655</strain>
    </source>
</reference>
<proteinExistence type="predicted"/>
<organism evidence="1 2">
    <name type="scientific">Pseudomonas fluorescens</name>
    <dbReference type="NCBI Taxonomy" id="294"/>
    <lineage>
        <taxon>Bacteria</taxon>
        <taxon>Pseudomonadati</taxon>
        <taxon>Pseudomonadota</taxon>
        <taxon>Gammaproteobacteria</taxon>
        <taxon>Pseudomonadales</taxon>
        <taxon>Pseudomonadaceae</taxon>
        <taxon>Pseudomonas</taxon>
    </lineage>
</organism>
<protein>
    <submittedName>
        <fullName evidence="1">Uncharacterized protein</fullName>
    </submittedName>
</protein>
<dbReference type="Proteomes" id="UP000327167">
    <property type="component" value="Unassembled WGS sequence"/>
</dbReference>